<dbReference type="AlphaFoldDB" id="A0A0K0DRX0"/>
<reference evidence="1" key="1">
    <citation type="submission" date="2012-09" db="EMBL/GenBank/DDBJ databases">
        <authorList>
            <person name="Martin A.A."/>
        </authorList>
    </citation>
    <scope>NUCLEOTIDE SEQUENCE</scope>
</reference>
<accession>A0A0K0DRX0</accession>
<evidence type="ECO:0000313" key="1">
    <source>
        <dbReference type="Proteomes" id="UP000035642"/>
    </source>
</evidence>
<organism evidence="1 2">
    <name type="scientific">Angiostrongylus cantonensis</name>
    <name type="common">Rat lungworm</name>
    <dbReference type="NCBI Taxonomy" id="6313"/>
    <lineage>
        <taxon>Eukaryota</taxon>
        <taxon>Metazoa</taxon>
        <taxon>Ecdysozoa</taxon>
        <taxon>Nematoda</taxon>
        <taxon>Chromadorea</taxon>
        <taxon>Rhabditida</taxon>
        <taxon>Rhabditina</taxon>
        <taxon>Rhabditomorpha</taxon>
        <taxon>Strongyloidea</taxon>
        <taxon>Metastrongylidae</taxon>
        <taxon>Angiostrongylus</taxon>
    </lineage>
</organism>
<proteinExistence type="predicted"/>
<evidence type="ECO:0000313" key="2">
    <source>
        <dbReference type="WBParaSite" id="ACAC_0001450901-mRNA-1"/>
    </source>
</evidence>
<dbReference type="Proteomes" id="UP000035642">
    <property type="component" value="Unassembled WGS sequence"/>
</dbReference>
<name>A0A0K0DRX0_ANGCA</name>
<keyword evidence="1" id="KW-1185">Reference proteome</keyword>
<protein>
    <submittedName>
        <fullName evidence="2">Secreted protein</fullName>
    </submittedName>
</protein>
<dbReference type="WBParaSite" id="ACAC_0001450901-mRNA-1">
    <property type="protein sequence ID" value="ACAC_0001450901-mRNA-1"/>
    <property type="gene ID" value="ACAC_0001450901"/>
</dbReference>
<sequence length="94" mass="10683">MHMFSAFANVTSLSFAGCLMSFGDLLLVSLCTQKLNSLTLTDRLLDHDLPEGDIDPSQIKDFRILEKQGLIKHRLKIISYVKILWPTLQHLTLL</sequence>
<reference evidence="2" key="2">
    <citation type="submission" date="2017-02" db="UniProtKB">
        <authorList>
            <consortium name="WormBaseParasite"/>
        </authorList>
    </citation>
    <scope>IDENTIFICATION</scope>
</reference>
<dbReference type="STRING" id="6313.A0A0K0DRX0"/>